<evidence type="ECO:0000313" key="4">
    <source>
        <dbReference type="EMBL" id="OAY30524.1"/>
    </source>
</evidence>
<evidence type="ECO:0000313" key="5">
    <source>
        <dbReference type="Proteomes" id="UP000091857"/>
    </source>
</evidence>
<dbReference type="EMBL" id="CM004400">
    <property type="protein sequence ID" value="OAY30524.1"/>
    <property type="molecule type" value="Genomic_DNA"/>
</dbReference>
<dbReference type="PANTHER" id="PTHR31718:SF47">
    <property type="entry name" value="OS06G0206401 PROTEIN"/>
    <property type="match status" value="1"/>
</dbReference>
<protein>
    <recommendedName>
        <fullName evidence="3">PLAT domain-containing protein</fullName>
    </recommendedName>
</protein>
<dbReference type="Pfam" id="PF06232">
    <property type="entry name" value="ATS3"/>
    <property type="match status" value="1"/>
</dbReference>
<comment type="caution">
    <text evidence="1">Lacks conserved residue(s) required for the propagation of feature annotation.</text>
</comment>
<dbReference type="Gramene" id="Manes.14G037600.1.v8.1">
    <property type="protein sequence ID" value="Manes.14G037600.1.v8.1.CDS"/>
    <property type="gene ID" value="Manes.14G037600.v8.1"/>
</dbReference>
<keyword evidence="2" id="KW-0732">Signal</keyword>
<dbReference type="SUPFAM" id="SSF49723">
    <property type="entry name" value="Lipase/lipooxygenase domain (PLAT/LH2 domain)"/>
    <property type="match status" value="1"/>
</dbReference>
<dbReference type="OMA" id="WFCDYLE"/>
<dbReference type="Proteomes" id="UP000091857">
    <property type="component" value="Chromosome 14"/>
</dbReference>
<dbReference type="STRING" id="3983.A0A2C9UJI9"/>
<gene>
    <name evidence="4" type="ORF">MANES_14G037600v8</name>
</gene>
<evidence type="ECO:0000259" key="3">
    <source>
        <dbReference type="PROSITE" id="PS50095"/>
    </source>
</evidence>
<feature type="domain" description="PLAT" evidence="3">
    <location>
        <begin position="30"/>
        <end position="156"/>
    </location>
</feature>
<dbReference type="Gene3D" id="2.60.60.20">
    <property type="entry name" value="PLAT/LH2 domain"/>
    <property type="match status" value="1"/>
</dbReference>
<name>A0A2C9UJI9_MANES</name>
<organism evidence="4 5">
    <name type="scientific">Manihot esculenta</name>
    <name type="common">Cassava</name>
    <name type="synonym">Jatropha manihot</name>
    <dbReference type="NCBI Taxonomy" id="3983"/>
    <lineage>
        <taxon>Eukaryota</taxon>
        <taxon>Viridiplantae</taxon>
        <taxon>Streptophyta</taxon>
        <taxon>Embryophyta</taxon>
        <taxon>Tracheophyta</taxon>
        <taxon>Spermatophyta</taxon>
        <taxon>Magnoliopsida</taxon>
        <taxon>eudicotyledons</taxon>
        <taxon>Gunneridae</taxon>
        <taxon>Pentapetalae</taxon>
        <taxon>rosids</taxon>
        <taxon>fabids</taxon>
        <taxon>Malpighiales</taxon>
        <taxon>Euphorbiaceae</taxon>
        <taxon>Crotonoideae</taxon>
        <taxon>Manihoteae</taxon>
        <taxon>Manihot</taxon>
    </lineage>
</organism>
<accession>A0A2C9UJI9</accession>
<sequence length="182" mass="20170">MKKSLYTPILLVAQALFSAAAGDYYYGDECVYTLYVKTASIIKAGTDSKISLSLGDPQGRFVWVKDLQSWGLMGPSYDYYELCNLDIFSGTGPCIGTPICRLNLSSDGSGSYHGWYCDYVEVTFTGPHKECSQTIFYVDQWLATDAPPFKLTAQLDGCSLWDESANKKQRFVVGNQRRNAAA</sequence>
<reference evidence="5" key="1">
    <citation type="journal article" date="2016" name="Nat. Biotechnol.">
        <title>Sequencing wild and cultivated cassava and related species reveals extensive interspecific hybridization and genetic diversity.</title>
        <authorList>
            <person name="Bredeson J.V."/>
            <person name="Lyons J.B."/>
            <person name="Prochnik S.E."/>
            <person name="Wu G.A."/>
            <person name="Ha C.M."/>
            <person name="Edsinger-Gonzales E."/>
            <person name="Grimwood J."/>
            <person name="Schmutz J."/>
            <person name="Rabbi I.Y."/>
            <person name="Egesi C."/>
            <person name="Nauluvula P."/>
            <person name="Lebot V."/>
            <person name="Ndunguru J."/>
            <person name="Mkamilo G."/>
            <person name="Bart R.S."/>
            <person name="Setter T.L."/>
            <person name="Gleadow R.M."/>
            <person name="Kulakow P."/>
            <person name="Ferguson M.E."/>
            <person name="Rounsley S."/>
            <person name="Rokhsar D.S."/>
        </authorList>
    </citation>
    <scope>NUCLEOTIDE SEQUENCE [LARGE SCALE GENOMIC DNA]</scope>
    <source>
        <strain evidence="5">cv. AM560-2</strain>
    </source>
</reference>
<evidence type="ECO:0000256" key="2">
    <source>
        <dbReference type="SAM" id="SignalP"/>
    </source>
</evidence>
<dbReference type="AlphaFoldDB" id="A0A2C9UJI9"/>
<dbReference type="InterPro" id="IPR036392">
    <property type="entry name" value="PLAT/LH2_dom_sf"/>
</dbReference>
<dbReference type="PANTHER" id="PTHR31718">
    <property type="entry name" value="PLAT DOMAIN-CONTAINING PROTEIN"/>
    <property type="match status" value="1"/>
</dbReference>
<proteinExistence type="predicted"/>
<evidence type="ECO:0000256" key="1">
    <source>
        <dbReference type="PROSITE-ProRule" id="PRU00152"/>
    </source>
</evidence>
<dbReference type="InterPro" id="IPR001024">
    <property type="entry name" value="PLAT/LH2_dom"/>
</dbReference>
<dbReference type="PROSITE" id="PS50095">
    <property type="entry name" value="PLAT"/>
    <property type="match status" value="1"/>
</dbReference>
<comment type="caution">
    <text evidence="4">The sequence shown here is derived from an EMBL/GenBank/DDBJ whole genome shotgun (WGS) entry which is preliminary data.</text>
</comment>
<feature type="signal peptide" evidence="2">
    <location>
        <begin position="1"/>
        <end position="21"/>
    </location>
</feature>
<dbReference type="OrthoDB" id="5322100at2759"/>
<dbReference type="InterPro" id="IPR010417">
    <property type="entry name" value="Embryo-specific_ATS3"/>
</dbReference>
<feature type="chain" id="PRO_5012067416" description="PLAT domain-containing protein" evidence="2">
    <location>
        <begin position="22"/>
        <end position="182"/>
    </location>
</feature>
<keyword evidence="5" id="KW-1185">Reference proteome</keyword>